<name>A0ABU3KNQ9_9BURK</name>
<proteinExistence type="predicted"/>
<reference evidence="2 3" key="1">
    <citation type="submission" date="2023-08" db="EMBL/GenBank/DDBJ databases">
        <title>Rhodoferax potami sp. nov. and Rhodoferax mekongensis sp. nov., isolated from the Mekong River in Thailand.</title>
        <authorList>
            <person name="Kitikhun S."/>
            <person name="Charoenyingcharoen P."/>
            <person name="Siriarchawattana P."/>
            <person name="Likhitrattanapisal S."/>
            <person name="Nilsakha T."/>
            <person name="Chanpet A."/>
            <person name="Rattanawaree P."/>
            <person name="Ingsriswang S."/>
        </authorList>
    </citation>
    <scope>NUCLEOTIDE SEQUENCE [LARGE SCALE GENOMIC DNA]</scope>
    <source>
        <strain evidence="2 3">TBRC 17660</strain>
    </source>
</reference>
<protein>
    <submittedName>
        <fullName evidence="2">Uncharacterized protein</fullName>
    </submittedName>
</protein>
<comment type="caution">
    <text evidence="2">The sequence shown here is derived from an EMBL/GenBank/DDBJ whole genome shotgun (WGS) entry which is preliminary data.</text>
</comment>
<gene>
    <name evidence="2" type="ORF">RAE19_11725</name>
</gene>
<sequence length="73" mass="8019">MRNIDETARKSATDASSDVDSFRIGIGYAWLLDATTGVHFSLVRDTQKRFYANGSEKSNASGEGAEISLRKTF</sequence>
<accession>A0ABU3KNQ9</accession>
<organism evidence="2 3">
    <name type="scientific">Rhodoferax potami</name>
    <dbReference type="NCBI Taxonomy" id="3068338"/>
    <lineage>
        <taxon>Bacteria</taxon>
        <taxon>Pseudomonadati</taxon>
        <taxon>Pseudomonadota</taxon>
        <taxon>Betaproteobacteria</taxon>
        <taxon>Burkholderiales</taxon>
        <taxon>Comamonadaceae</taxon>
        <taxon>Rhodoferax</taxon>
    </lineage>
</organism>
<dbReference type="RefSeq" id="WP_313875053.1">
    <property type="nucleotide sequence ID" value="NZ_JAVBIK010000001.1"/>
</dbReference>
<feature type="region of interest" description="Disordered" evidence="1">
    <location>
        <begin position="54"/>
        <end position="73"/>
    </location>
</feature>
<dbReference type="EMBL" id="JAVBIK010000001">
    <property type="protein sequence ID" value="MDT7519372.1"/>
    <property type="molecule type" value="Genomic_DNA"/>
</dbReference>
<evidence type="ECO:0000313" key="2">
    <source>
        <dbReference type="EMBL" id="MDT7519372.1"/>
    </source>
</evidence>
<keyword evidence="3" id="KW-1185">Reference proteome</keyword>
<dbReference type="Proteomes" id="UP001321700">
    <property type="component" value="Unassembled WGS sequence"/>
</dbReference>
<evidence type="ECO:0000313" key="3">
    <source>
        <dbReference type="Proteomes" id="UP001321700"/>
    </source>
</evidence>
<evidence type="ECO:0000256" key="1">
    <source>
        <dbReference type="SAM" id="MobiDB-lite"/>
    </source>
</evidence>